<sequence length="447" mass="48939">MPRRRKRGQEASATTKDRREDDVPSSPFASIVLKEKKEEGKAARPVPKKPSQIVQGYDPNASFADILYNWEHSGEPYTMPKKGSAQTSPTSFGDILAKWEGKGQDAGRKSAYKRASAPYRPKNSFADILDSYEKGTPAPKADTAPKEEDVSEEPVLAPVEARMEEKGTVSLFKAMEEDDEIPSGVAWSVFSGAQEIERPAKDEEESVVKEEVKEASPSPKPAYKATRSFASILSEYEGGIAERPQPPVEAKAKEEPAPPAVSLFKEMEEGDEIPSGVAWSVFSGARNVERRPSPVVVEPEKPAPVHRHSVEPSYSPSFHVEVEAQKEKSFDEIIQEKGDLEVLRKDKSLNELRLMLPQATLDLHGMKQAEATDALESFVEDALDAGIEKVAIIHGKGLHSQDGEGVLKDLTDAVLSRLGVVREAKLAKPAYGGSGVTWVILKKKSDL</sequence>
<dbReference type="PANTHER" id="PTHR35562">
    <property type="entry name" value="DNA ENDONUCLEASE SMRA-RELATED"/>
    <property type="match status" value="1"/>
</dbReference>
<feature type="compositionally biased region" description="Basic and acidic residues" evidence="1">
    <location>
        <begin position="197"/>
        <end position="214"/>
    </location>
</feature>
<feature type="compositionally biased region" description="Basic and acidic residues" evidence="1">
    <location>
        <begin position="33"/>
        <end position="42"/>
    </location>
</feature>
<dbReference type="InterPro" id="IPR002625">
    <property type="entry name" value="Smr_dom"/>
</dbReference>
<dbReference type="Pfam" id="PF01713">
    <property type="entry name" value="Smr"/>
    <property type="match status" value="1"/>
</dbReference>
<dbReference type="InterPro" id="IPR036063">
    <property type="entry name" value="Smr_dom_sf"/>
</dbReference>
<dbReference type="PROSITE" id="PS50828">
    <property type="entry name" value="SMR"/>
    <property type="match status" value="1"/>
</dbReference>
<name>A0A9D9E6M7_9SPIR</name>
<evidence type="ECO:0000259" key="2">
    <source>
        <dbReference type="PROSITE" id="PS50828"/>
    </source>
</evidence>
<feature type="compositionally biased region" description="Basic and acidic residues" evidence="1">
    <location>
        <begin position="293"/>
        <end position="303"/>
    </location>
</feature>
<dbReference type="SUPFAM" id="SSF160443">
    <property type="entry name" value="SMR domain-like"/>
    <property type="match status" value="1"/>
</dbReference>
<feature type="region of interest" description="Disordered" evidence="1">
    <location>
        <begin position="127"/>
        <end position="157"/>
    </location>
</feature>
<gene>
    <name evidence="3" type="ORF">IAC42_00905</name>
</gene>
<comment type="caution">
    <text evidence="3">The sequence shown here is derived from an EMBL/GenBank/DDBJ whole genome shotgun (WGS) entry which is preliminary data.</text>
</comment>
<protein>
    <submittedName>
        <fullName evidence="3">Smr/MutS family protein</fullName>
    </submittedName>
</protein>
<feature type="region of interest" description="Disordered" evidence="1">
    <location>
        <begin position="197"/>
        <end position="224"/>
    </location>
</feature>
<reference evidence="3" key="2">
    <citation type="journal article" date="2021" name="PeerJ">
        <title>Extensive microbial diversity within the chicken gut microbiome revealed by metagenomics and culture.</title>
        <authorList>
            <person name="Gilroy R."/>
            <person name="Ravi A."/>
            <person name="Getino M."/>
            <person name="Pursley I."/>
            <person name="Horton D.L."/>
            <person name="Alikhan N.F."/>
            <person name="Baker D."/>
            <person name="Gharbi K."/>
            <person name="Hall N."/>
            <person name="Watson M."/>
            <person name="Adriaenssens E.M."/>
            <person name="Foster-Nyarko E."/>
            <person name="Jarju S."/>
            <person name="Secka A."/>
            <person name="Antonio M."/>
            <person name="Oren A."/>
            <person name="Chaudhuri R.R."/>
            <person name="La Ragione R."/>
            <person name="Hildebrand F."/>
            <person name="Pallen M.J."/>
        </authorList>
    </citation>
    <scope>NUCLEOTIDE SEQUENCE</scope>
    <source>
        <strain evidence="3">11167</strain>
    </source>
</reference>
<evidence type="ECO:0000256" key="1">
    <source>
        <dbReference type="SAM" id="MobiDB-lite"/>
    </source>
</evidence>
<dbReference type="SMART" id="SM00463">
    <property type="entry name" value="SMR"/>
    <property type="match status" value="1"/>
</dbReference>
<proteinExistence type="predicted"/>
<dbReference type="Gene3D" id="3.30.1370.110">
    <property type="match status" value="1"/>
</dbReference>
<feature type="region of interest" description="Disordered" evidence="1">
    <location>
        <begin position="293"/>
        <end position="312"/>
    </location>
</feature>
<dbReference type="Proteomes" id="UP000823633">
    <property type="component" value="Unassembled WGS sequence"/>
</dbReference>
<dbReference type="PANTHER" id="PTHR35562:SF2">
    <property type="entry name" value="DNA ENDONUCLEASE SMRA-RELATED"/>
    <property type="match status" value="1"/>
</dbReference>
<reference evidence="3" key="1">
    <citation type="submission" date="2020-10" db="EMBL/GenBank/DDBJ databases">
        <authorList>
            <person name="Gilroy R."/>
        </authorList>
    </citation>
    <scope>NUCLEOTIDE SEQUENCE</scope>
    <source>
        <strain evidence="3">11167</strain>
    </source>
</reference>
<organism evidence="3 4">
    <name type="scientific">Candidatus Aphodenecus pullistercoris</name>
    <dbReference type="NCBI Taxonomy" id="2840669"/>
    <lineage>
        <taxon>Bacteria</taxon>
        <taxon>Pseudomonadati</taxon>
        <taxon>Spirochaetota</taxon>
        <taxon>Spirochaetia</taxon>
        <taxon>Spirochaetales</taxon>
        <taxon>Candidatus Aphodenecus</taxon>
    </lineage>
</organism>
<evidence type="ECO:0000313" key="4">
    <source>
        <dbReference type="Proteomes" id="UP000823633"/>
    </source>
</evidence>
<dbReference type="EMBL" id="JADIMU010000007">
    <property type="protein sequence ID" value="MBO8442309.1"/>
    <property type="molecule type" value="Genomic_DNA"/>
</dbReference>
<feature type="domain" description="Smr" evidence="2">
    <location>
        <begin position="361"/>
        <end position="442"/>
    </location>
</feature>
<accession>A0A9D9E6M7</accession>
<dbReference type="AlphaFoldDB" id="A0A9D9E6M7"/>
<evidence type="ECO:0000313" key="3">
    <source>
        <dbReference type="EMBL" id="MBO8442309.1"/>
    </source>
</evidence>
<feature type="region of interest" description="Disordered" evidence="1">
    <location>
        <begin position="1"/>
        <end position="58"/>
    </location>
</feature>